<evidence type="ECO:0000313" key="3">
    <source>
        <dbReference type="EMBL" id="CAG9331753.1"/>
    </source>
</evidence>
<keyword evidence="4" id="KW-1185">Reference proteome</keyword>
<organism evidence="3 4">
    <name type="scientific">Blepharisma stoltei</name>
    <dbReference type="NCBI Taxonomy" id="1481888"/>
    <lineage>
        <taxon>Eukaryota</taxon>
        <taxon>Sar</taxon>
        <taxon>Alveolata</taxon>
        <taxon>Ciliophora</taxon>
        <taxon>Postciliodesmatophora</taxon>
        <taxon>Heterotrichea</taxon>
        <taxon>Heterotrichida</taxon>
        <taxon>Blepharismidae</taxon>
        <taxon>Blepharisma</taxon>
    </lineage>
</organism>
<dbReference type="InterPro" id="IPR000008">
    <property type="entry name" value="C2_dom"/>
</dbReference>
<dbReference type="SUPFAM" id="SSF49562">
    <property type="entry name" value="C2 domain (Calcium/lipid-binding domain, CaLB)"/>
    <property type="match status" value="1"/>
</dbReference>
<protein>
    <recommendedName>
        <fullName evidence="5">C2 domain-containing protein</fullName>
    </recommendedName>
</protein>
<feature type="domain" description="C2" evidence="1">
    <location>
        <begin position="2"/>
        <end position="119"/>
    </location>
</feature>
<dbReference type="SUPFAM" id="SSF64268">
    <property type="entry name" value="PX domain"/>
    <property type="match status" value="1"/>
</dbReference>
<dbReference type="Pfam" id="PF00787">
    <property type="entry name" value="PX"/>
    <property type="match status" value="1"/>
</dbReference>
<dbReference type="InterPro" id="IPR035892">
    <property type="entry name" value="C2_domain_sf"/>
</dbReference>
<evidence type="ECO:0000259" key="1">
    <source>
        <dbReference type="PROSITE" id="PS50004"/>
    </source>
</evidence>
<feature type="domain" description="PX" evidence="2">
    <location>
        <begin position="173"/>
        <end position="294"/>
    </location>
</feature>
<dbReference type="Gene3D" id="3.30.1520.10">
    <property type="entry name" value="Phox-like domain"/>
    <property type="match status" value="1"/>
</dbReference>
<dbReference type="AlphaFoldDB" id="A0AAU9K4C0"/>
<reference evidence="3" key="1">
    <citation type="submission" date="2021-09" db="EMBL/GenBank/DDBJ databases">
        <authorList>
            <consortium name="AG Swart"/>
            <person name="Singh M."/>
            <person name="Singh A."/>
            <person name="Seah K."/>
            <person name="Emmerich C."/>
        </authorList>
    </citation>
    <scope>NUCLEOTIDE SEQUENCE</scope>
    <source>
        <strain evidence="3">ATCC30299</strain>
    </source>
</reference>
<proteinExistence type="predicted"/>
<accession>A0AAU9K4C0</accession>
<evidence type="ECO:0000313" key="4">
    <source>
        <dbReference type="Proteomes" id="UP001162131"/>
    </source>
</evidence>
<dbReference type="PROSITE" id="PS50004">
    <property type="entry name" value="C2"/>
    <property type="match status" value="1"/>
</dbReference>
<evidence type="ECO:0008006" key="5">
    <source>
        <dbReference type="Google" id="ProtNLM"/>
    </source>
</evidence>
<dbReference type="EMBL" id="CAJZBQ010000053">
    <property type="protein sequence ID" value="CAG9331753.1"/>
    <property type="molecule type" value="Genomic_DNA"/>
</dbReference>
<comment type="caution">
    <text evidence="3">The sequence shown here is derived from an EMBL/GenBank/DDBJ whole genome shotgun (WGS) entry which is preliminary data.</text>
</comment>
<dbReference type="GO" id="GO:0035091">
    <property type="term" value="F:phosphatidylinositol binding"/>
    <property type="evidence" value="ECO:0007669"/>
    <property type="project" value="InterPro"/>
</dbReference>
<sequence length="294" mass="34001">MVSSVATTDFSSEIGFNKFPYLVVKIPEARNLAYFSENCSQFTPYVKVSVGSRSYSTSAQVVSDAVYWDETFEISGDSQKPLICCLMDRDEFDGDIMLAGLAIPRELIKQFIEETTLWIRLRNFTQGLNTTASFEESQAIRPFCDELKVANPEECIEPIICLKLTYYGLDCLKEYNAEITDYESAVKSGELFTQYTLTITRRDGYAWKIKFRYSQLDNIRKSLILQFPELKKLCFPRKTFSLLSIVSLKSQFDEGLLEKRKSEMEKFLNYVLKCRYHERSQEFSEFLQMPAGVN</sequence>
<dbReference type="CDD" id="cd00030">
    <property type="entry name" value="C2"/>
    <property type="match status" value="1"/>
</dbReference>
<dbReference type="Pfam" id="PF00168">
    <property type="entry name" value="C2"/>
    <property type="match status" value="1"/>
</dbReference>
<name>A0AAU9K4C0_9CILI</name>
<dbReference type="PROSITE" id="PS50195">
    <property type="entry name" value="PX"/>
    <property type="match status" value="1"/>
</dbReference>
<dbReference type="Proteomes" id="UP001162131">
    <property type="component" value="Unassembled WGS sequence"/>
</dbReference>
<dbReference type="InterPro" id="IPR036871">
    <property type="entry name" value="PX_dom_sf"/>
</dbReference>
<gene>
    <name evidence="3" type="ORF">BSTOLATCC_MIC53816</name>
</gene>
<dbReference type="InterPro" id="IPR001683">
    <property type="entry name" value="PX_dom"/>
</dbReference>
<dbReference type="CDD" id="cd06093">
    <property type="entry name" value="PX_domain"/>
    <property type="match status" value="1"/>
</dbReference>
<dbReference type="Gene3D" id="2.60.40.150">
    <property type="entry name" value="C2 domain"/>
    <property type="match status" value="1"/>
</dbReference>
<evidence type="ECO:0000259" key="2">
    <source>
        <dbReference type="PROSITE" id="PS50195"/>
    </source>
</evidence>